<proteinExistence type="predicted"/>
<name>A0A2Y8ZZZ9_9MICO</name>
<evidence type="ECO:0000313" key="3">
    <source>
        <dbReference type="Proteomes" id="UP000250028"/>
    </source>
</evidence>
<dbReference type="CDD" id="cd00085">
    <property type="entry name" value="HNHc"/>
    <property type="match status" value="1"/>
</dbReference>
<accession>A0A2Y8ZZZ9</accession>
<keyword evidence="3" id="KW-1185">Reference proteome</keyword>
<protein>
    <recommendedName>
        <fullName evidence="1">HNH nuclease domain-containing protein</fullName>
    </recommendedName>
</protein>
<dbReference type="Pfam" id="PF02720">
    <property type="entry name" value="DUF222"/>
    <property type="match status" value="1"/>
</dbReference>
<evidence type="ECO:0000259" key="1">
    <source>
        <dbReference type="SMART" id="SM00507"/>
    </source>
</evidence>
<dbReference type="RefSeq" id="WP_109686812.1">
    <property type="nucleotide sequence ID" value="NZ_QGDN01000001.1"/>
</dbReference>
<dbReference type="SMART" id="SM00507">
    <property type="entry name" value="HNHc"/>
    <property type="match status" value="1"/>
</dbReference>
<evidence type="ECO:0000313" key="2">
    <source>
        <dbReference type="EMBL" id="SSA35497.1"/>
    </source>
</evidence>
<dbReference type="EMBL" id="UESZ01000001">
    <property type="protein sequence ID" value="SSA35497.1"/>
    <property type="molecule type" value="Genomic_DNA"/>
</dbReference>
<dbReference type="InterPro" id="IPR003615">
    <property type="entry name" value="HNH_nuc"/>
</dbReference>
<dbReference type="Proteomes" id="UP000250028">
    <property type="component" value="Unassembled WGS sequence"/>
</dbReference>
<feature type="domain" description="HNH nuclease" evidence="1">
    <location>
        <begin position="345"/>
        <end position="395"/>
    </location>
</feature>
<dbReference type="InterPro" id="IPR003870">
    <property type="entry name" value="DUF222"/>
</dbReference>
<organism evidence="2 3">
    <name type="scientific">Branchiibius hedensis</name>
    <dbReference type="NCBI Taxonomy" id="672460"/>
    <lineage>
        <taxon>Bacteria</taxon>
        <taxon>Bacillati</taxon>
        <taxon>Actinomycetota</taxon>
        <taxon>Actinomycetes</taxon>
        <taxon>Micrococcales</taxon>
        <taxon>Dermacoccaceae</taxon>
        <taxon>Branchiibius</taxon>
    </lineage>
</organism>
<dbReference type="OrthoDB" id="5241234at2"/>
<sequence length="484" mass="52008">MDETEVLDEAELAALSLVRSWRSQVNSTAGQYVSSQINELLIQELEMLHHAISARQIELTAQAVDAAATRLGGQANAAGLARRVTGAGVALARRRHPITGQRLVHQALVLTQDLPQVLAGMRAGELGETQAAILVRETDGLSSTQRSEVADQVRQRWPVLGDRGLGEAARAAAARIAPDEIAARHSKAIADRHVSFRSAPDAMLRLSALLPLRDGLTCVQALQAAADTAVASPDAAAQPGRWGLSGTRREQWRQAQADALVAGITGHAPGRSPTAVTVNLLIPVDALTANGDAYLQGYGNIPGDLARDLISAHPDVEPQIRRIFTAPDTGDLVSMESRSRTYTGLLREFIRLRDQHCRTPFCESAIRHIDHIRAAARGGPTTASNGDGTCEHCNYTKQLPGNVVTGSAQHTTHTIGLVTAHSYPPAPPGGPAPPPAITLPPQPPRFVHRRRARRPSTARMPVTKAVIHDFMRNLPSYHDTPRRQ</sequence>
<gene>
    <name evidence="2" type="ORF">SAMN04489750_2860</name>
</gene>
<reference evidence="3" key="1">
    <citation type="submission" date="2016-10" db="EMBL/GenBank/DDBJ databases">
        <authorList>
            <person name="Varghese N."/>
            <person name="Submissions S."/>
        </authorList>
    </citation>
    <scope>NUCLEOTIDE SEQUENCE [LARGE SCALE GENOMIC DNA]</scope>
    <source>
        <strain evidence="3">DSM 22951</strain>
    </source>
</reference>
<dbReference type="AlphaFoldDB" id="A0A2Y8ZZZ9"/>